<reference evidence="2 3" key="1">
    <citation type="submission" date="2024-08" db="EMBL/GenBank/DDBJ databases">
        <title>Mycobacterium servetensis sp. nov., a novel rapid-growing mycobacterial species recovered from a human patient in Zaragoza, Spain.</title>
        <authorList>
            <person name="Tristancho-Baro A.I."/>
            <person name="Buenestado-Serrano S."/>
            <person name="Garcia De Viedma D."/>
            <person name="Milagro-Beamonte A."/>
            <person name="Burillo N."/>
            <person name="Sanz S."/>
            <person name="Lopez-Calleja A.I."/>
            <person name="Penas-Utrilla D."/>
            <person name="Guardingo M."/>
            <person name="Garcia M.J."/>
            <person name="Vinuelas-Bayon J."/>
        </authorList>
    </citation>
    <scope>NUCLEOTIDE SEQUENCE [LARGE SCALE GENOMIC DNA]</scope>
    <source>
        <strain evidence="3">HUMS_12744610</strain>
    </source>
</reference>
<feature type="region of interest" description="Disordered" evidence="1">
    <location>
        <begin position="1"/>
        <end position="21"/>
    </location>
</feature>
<evidence type="ECO:0000313" key="3">
    <source>
        <dbReference type="Proteomes" id="UP001564760"/>
    </source>
</evidence>
<evidence type="ECO:0000313" key="2">
    <source>
        <dbReference type="EMBL" id="MEY8016785.1"/>
    </source>
</evidence>
<proteinExistence type="predicted"/>
<organism evidence="2 3">
    <name type="scientific">Mycobacterium servetii</name>
    <dbReference type="NCBI Taxonomy" id="3237418"/>
    <lineage>
        <taxon>Bacteria</taxon>
        <taxon>Bacillati</taxon>
        <taxon>Actinomycetota</taxon>
        <taxon>Actinomycetes</taxon>
        <taxon>Mycobacteriales</taxon>
        <taxon>Mycobacteriaceae</taxon>
        <taxon>Mycobacterium</taxon>
    </lineage>
</organism>
<dbReference type="Proteomes" id="UP001564760">
    <property type="component" value="Unassembled WGS sequence"/>
</dbReference>
<sequence length="114" mass="12924">MTDTPERVRTTGVTPDESVAAAVETADRRQAEYFLGLLMQRRRLVDHRIEQYRKAVAAAQNGGDAECSYGLRRMAHAEEDRRTLEDLIQNLRRRFPRQDPGGVPGGAQVRFAVR</sequence>
<dbReference type="RefSeq" id="WP_369739150.1">
    <property type="nucleotide sequence ID" value="NZ_JBGEDP010000001.1"/>
</dbReference>
<evidence type="ECO:0000256" key="1">
    <source>
        <dbReference type="SAM" id="MobiDB-lite"/>
    </source>
</evidence>
<protein>
    <submittedName>
        <fullName evidence="2">Uncharacterized protein</fullName>
    </submittedName>
</protein>
<comment type="caution">
    <text evidence="2">The sequence shown here is derived from an EMBL/GenBank/DDBJ whole genome shotgun (WGS) entry which is preliminary data.</text>
</comment>
<dbReference type="EMBL" id="JBGEDP010000001">
    <property type="protein sequence ID" value="MEY8016785.1"/>
    <property type="molecule type" value="Genomic_DNA"/>
</dbReference>
<accession>A0ABV4C678</accession>
<keyword evidence="3" id="KW-1185">Reference proteome</keyword>
<name>A0ABV4C678_9MYCO</name>
<feature type="region of interest" description="Disordered" evidence="1">
    <location>
        <begin position="95"/>
        <end position="114"/>
    </location>
</feature>
<gene>
    <name evidence="2" type="ORF">AB8998_18185</name>
</gene>